<dbReference type="AlphaFoldDB" id="A0AAD7ZRP1"/>
<comment type="caution">
    <text evidence="2">The sequence shown here is derived from an EMBL/GenBank/DDBJ whole genome shotgun (WGS) entry which is preliminary data.</text>
</comment>
<evidence type="ECO:0000313" key="2">
    <source>
        <dbReference type="EMBL" id="KAJ9584618.1"/>
    </source>
</evidence>
<dbReference type="EMBL" id="JASPKZ010007384">
    <property type="protein sequence ID" value="KAJ9584618.1"/>
    <property type="molecule type" value="Genomic_DNA"/>
</dbReference>
<keyword evidence="1" id="KW-0732">Signal</keyword>
<evidence type="ECO:0000256" key="1">
    <source>
        <dbReference type="SAM" id="SignalP"/>
    </source>
</evidence>
<name>A0AAD7ZRP1_DIPPU</name>
<proteinExistence type="predicted"/>
<reference evidence="2" key="1">
    <citation type="journal article" date="2023" name="IScience">
        <title>Live-bearing cockroach genome reveals convergent evolutionary mechanisms linked to viviparity in insects and beyond.</title>
        <authorList>
            <person name="Fouks B."/>
            <person name="Harrison M.C."/>
            <person name="Mikhailova A.A."/>
            <person name="Marchal E."/>
            <person name="English S."/>
            <person name="Carruthers M."/>
            <person name="Jennings E.C."/>
            <person name="Chiamaka E.L."/>
            <person name="Frigard R.A."/>
            <person name="Pippel M."/>
            <person name="Attardo G.M."/>
            <person name="Benoit J.B."/>
            <person name="Bornberg-Bauer E."/>
            <person name="Tobe S.S."/>
        </authorList>
    </citation>
    <scope>NUCLEOTIDE SEQUENCE</scope>
    <source>
        <strain evidence="2">Stay&amp;Tobe</strain>
    </source>
</reference>
<organism evidence="2 3">
    <name type="scientific">Diploptera punctata</name>
    <name type="common">Pacific beetle cockroach</name>
    <dbReference type="NCBI Taxonomy" id="6984"/>
    <lineage>
        <taxon>Eukaryota</taxon>
        <taxon>Metazoa</taxon>
        <taxon>Ecdysozoa</taxon>
        <taxon>Arthropoda</taxon>
        <taxon>Hexapoda</taxon>
        <taxon>Insecta</taxon>
        <taxon>Pterygota</taxon>
        <taxon>Neoptera</taxon>
        <taxon>Polyneoptera</taxon>
        <taxon>Dictyoptera</taxon>
        <taxon>Blattodea</taxon>
        <taxon>Blaberoidea</taxon>
        <taxon>Blaberidae</taxon>
        <taxon>Diplopterinae</taxon>
        <taxon>Diploptera</taxon>
    </lineage>
</organism>
<sequence length="50" mass="5530">MAAFCVFLRCVLVFILCVDALVRGQVSHVDPAVFTSHEGTRCYDDSGRPQ</sequence>
<evidence type="ECO:0000313" key="3">
    <source>
        <dbReference type="Proteomes" id="UP001233999"/>
    </source>
</evidence>
<reference evidence="2" key="2">
    <citation type="submission" date="2023-05" db="EMBL/GenBank/DDBJ databases">
        <authorList>
            <person name="Fouks B."/>
        </authorList>
    </citation>
    <scope>NUCLEOTIDE SEQUENCE</scope>
    <source>
        <strain evidence="2">Stay&amp;Tobe</strain>
        <tissue evidence="2">Testes</tissue>
    </source>
</reference>
<protein>
    <submittedName>
        <fullName evidence="2">Uncharacterized protein</fullName>
    </submittedName>
</protein>
<feature type="signal peptide" evidence="1">
    <location>
        <begin position="1"/>
        <end position="24"/>
    </location>
</feature>
<dbReference type="Proteomes" id="UP001233999">
    <property type="component" value="Unassembled WGS sequence"/>
</dbReference>
<feature type="non-terminal residue" evidence="2">
    <location>
        <position position="50"/>
    </location>
</feature>
<feature type="chain" id="PRO_5042059980" evidence="1">
    <location>
        <begin position="25"/>
        <end position="50"/>
    </location>
</feature>
<accession>A0AAD7ZRP1</accession>
<keyword evidence="3" id="KW-1185">Reference proteome</keyword>
<gene>
    <name evidence="2" type="ORF">L9F63_021036</name>
</gene>